<dbReference type="SUPFAM" id="SSF51569">
    <property type="entry name" value="Aldolase"/>
    <property type="match status" value="2"/>
</dbReference>
<dbReference type="Gene3D" id="3.20.20.70">
    <property type="entry name" value="Aldolase class I"/>
    <property type="match status" value="1"/>
</dbReference>
<dbReference type="PANTHER" id="PTHR12128:SF66">
    <property type="entry name" value="4-HYDROXY-2-OXOGLUTARATE ALDOLASE, MITOCHONDRIAL"/>
    <property type="match status" value="1"/>
</dbReference>
<name>A0A5B9ELR2_9BACT</name>
<organism evidence="3 4">
    <name type="scientific">Terriglobus albidus</name>
    <dbReference type="NCBI Taxonomy" id="1592106"/>
    <lineage>
        <taxon>Bacteria</taxon>
        <taxon>Pseudomonadati</taxon>
        <taxon>Acidobacteriota</taxon>
        <taxon>Terriglobia</taxon>
        <taxon>Terriglobales</taxon>
        <taxon>Acidobacteriaceae</taxon>
        <taxon>Terriglobus</taxon>
    </lineage>
</organism>
<dbReference type="KEGG" id="talb:FTW19_14730"/>
<dbReference type="AlphaFoldDB" id="A0A5B9ELR2"/>
<dbReference type="SMART" id="SM01130">
    <property type="entry name" value="DHDPS"/>
    <property type="match status" value="1"/>
</dbReference>
<dbReference type="Pfam" id="PF00701">
    <property type="entry name" value="DHDPS"/>
    <property type="match status" value="2"/>
</dbReference>
<evidence type="ECO:0000313" key="3">
    <source>
        <dbReference type="EMBL" id="QEE31367.1"/>
    </source>
</evidence>
<keyword evidence="4" id="KW-1185">Reference proteome</keyword>
<proteinExistence type="inferred from homology"/>
<dbReference type="OrthoDB" id="9782828at2"/>
<dbReference type="CDD" id="cd00408">
    <property type="entry name" value="DHDPS-like"/>
    <property type="match status" value="1"/>
</dbReference>
<keyword evidence="2" id="KW-0456">Lyase</keyword>
<evidence type="ECO:0000256" key="2">
    <source>
        <dbReference type="ARBA" id="ARBA00023239"/>
    </source>
</evidence>
<dbReference type="PANTHER" id="PTHR12128">
    <property type="entry name" value="DIHYDRODIPICOLINATE SYNTHASE"/>
    <property type="match status" value="1"/>
</dbReference>
<gene>
    <name evidence="3" type="ORF">FTW19_14730</name>
</gene>
<sequence length="337" mass="34934">MLLDGLHIPATTPFYSDGRVYLRKLEHNVARYSMTPAAGIAILAGPGEAEMLDDTETRDVLAAAVGAAAPEKVLWAGVSRPGVAATLDLIHYAAGLGYDVALVRVPAVEASVYFRAVADASGLPVVIFDPESALTAEEVSRLSLHARILGIVSGSSDIAAVIVASAKAPRRDVVVTPVFSAVTGRMQATKSTEAATFVSAGSLADGGAAVAVAPPKPSLKTRTRNVGFQVLSSSDAGMVDALAARAQGLLTTFTASAPQACHEVYAAWKDGDPKLAAEKQARIAAPAAEIVGGLGIAGVKYAAELTGYYGGKPRLPRLPLTADQREEVERRMYGIRS</sequence>
<dbReference type="InterPro" id="IPR002220">
    <property type="entry name" value="DapA-like"/>
</dbReference>
<evidence type="ECO:0000256" key="1">
    <source>
        <dbReference type="ARBA" id="ARBA00007592"/>
    </source>
</evidence>
<comment type="similarity">
    <text evidence="1">Belongs to the DapA family.</text>
</comment>
<dbReference type="GO" id="GO:0008840">
    <property type="term" value="F:4-hydroxy-tetrahydrodipicolinate synthase activity"/>
    <property type="evidence" value="ECO:0007669"/>
    <property type="project" value="TreeGrafter"/>
</dbReference>
<protein>
    <submittedName>
        <fullName evidence="3">Dihydrodipicolinate synthase family protein</fullName>
    </submittedName>
</protein>
<accession>A0A5B9ELR2</accession>
<dbReference type="EMBL" id="CP042806">
    <property type="protein sequence ID" value="QEE31367.1"/>
    <property type="molecule type" value="Genomic_DNA"/>
</dbReference>
<evidence type="ECO:0000313" key="4">
    <source>
        <dbReference type="Proteomes" id="UP000321820"/>
    </source>
</evidence>
<dbReference type="Proteomes" id="UP000321820">
    <property type="component" value="Chromosome"/>
</dbReference>
<dbReference type="InterPro" id="IPR013785">
    <property type="entry name" value="Aldolase_TIM"/>
</dbReference>
<reference evidence="3 4" key="1">
    <citation type="submission" date="2019-08" db="EMBL/GenBank/DDBJ databases">
        <title>Complete genome sequence of Terriglobus albidus strain ORNL.</title>
        <authorList>
            <person name="Podar M."/>
        </authorList>
    </citation>
    <scope>NUCLEOTIDE SEQUENCE [LARGE SCALE GENOMIC DNA]</scope>
    <source>
        <strain evidence="3 4">ORNL</strain>
    </source>
</reference>